<sequence length="107" mass="13187">MSLLGIFLVFLYVLCYFMSQFQFQFHFLFWSLTFSNPFRYYLHLHNHLLQSIKHPFYFFWLKNVLWRKESIKISLSLLIIAPHYVFFFFLFMLNGSNDHSLTLPHLH</sequence>
<feature type="transmembrane region" description="Helical" evidence="1">
    <location>
        <begin position="43"/>
        <end position="61"/>
    </location>
</feature>
<protein>
    <submittedName>
        <fullName evidence="2">Uncharacterized protein</fullName>
    </submittedName>
</protein>
<keyword evidence="1" id="KW-1133">Transmembrane helix</keyword>
<keyword evidence="1" id="KW-0812">Transmembrane</keyword>
<dbReference type="AlphaFoldDB" id="A0A5D2A895"/>
<feature type="transmembrane region" description="Helical" evidence="1">
    <location>
        <begin position="73"/>
        <end position="93"/>
    </location>
</feature>
<evidence type="ECO:0000256" key="1">
    <source>
        <dbReference type="SAM" id="Phobius"/>
    </source>
</evidence>
<dbReference type="Proteomes" id="UP000323506">
    <property type="component" value="Chromosome D12"/>
</dbReference>
<keyword evidence="1" id="KW-0472">Membrane</keyword>
<name>A0A5D2A895_GOSDA</name>
<reference evidence="2 3" key="1">
    <citation type="submission" date="2019-06" db="EMBL/GenBank/DDBJ databases">
        <title>WGS assembly of Gossypium darwinii.</title>
        <authorList>
            <person name="Chen Z.J."/>
            <person name="Sreedasyam A."/>
            <person name="Ando A."/>
            <person name="Song Q."/>
            <person name="De L."/>
            <person name="Hulse-Kemp A."/>
            <person name="Ding M."/>
            <person name="Ye W."/>
            <person name="Kirkbride R."/>
            <person name="Jenkins J."/>
            <person name="Plott C."/>
            <person name="Lovell J."/>
            <person name="Lin Y.-M."/>
            <person name="Vaughn R."/>
            <person name="Liu B."/>
            <person name="Li W."/>
            <person name="Simpson S."/>
            <person name="Scheffler B."/>
            <person name="Saski C."/>
            <person name="Grover C."/>
            <person name="Hu G."/>
            <person name="Conover J."/>
            <person name="Carlson J."/>
            <person name="Shu S."/>
            <person name="Boston L."/>
            <person name="Williams M."/>
            <person name="Peterson D."/>
            <person name="Mcgee K."/>
            <person name="Jones D."/>
            <person name="Wendel J."/>
            <person name="Stelly D."/>
            <person name="Grimwood J."/>
            <person name="Schmutz J."/>
        </authorList>
    </citation>
    <scope>NUCLEOTIDE SEQUENCE [LARGE SCALE GENOMIC DNA]</scope>
    <source>
        <strain evidence="2">1808015.09</strain>
    </source>
</reference>
<dbReference type="EMBL" id="CM017712">
    <property type="protein sequence ID" value="TYG40308.1"/>
    <property type="molecule type" value="Genomic_DNA"/>
</dbReference>
<accession>A0A5D2A895</accession>
<gene>
    <name evidence="2" type="ORF">ES288_D12G082600v1</name>
</gene>
<evidence type="ECO:0000313" key="3">
    <source>
        <dbReference type="Proteomes" id="UP000323506"/>
    </source>
</evidence>
<organism evidence="2 3">
    <name type="scientific">Gossypium darwinii</name>
    <name type="common">Darwin's cotton</name>
    <name type="synonym">Gossypium barbadense var. darwinii</name>
    <dbReference type="NCBI Taxonomy" id="34276"/>
    <lineage>
        <taxon>Eukaryota</taxon>
        <taxon>Viridiplantae</taxon>
        <taxon>Streptophyta</taxon>
        <taxon>Embryophyta</taxon>
        <taxon>Tracheophyta</taxon>
        <taxon>Spermatophyta</taxon>
        <taxon>Magnoliopsida</taxon>
        <taxon>eudicotyledons</taxon>
        <taxon>Gunneridae</taxon>
        <taxon>Pentapetalae</taxon>
        <taxon>rosids</taxon>
        <taxon>malvids</taxon>
        <taxon>Malvales</taxon>
        <taxon>Malvaceae</taxon>
        <taxon>Malvoideae</taxon>
        <taxon>Gossypium</taxon>
    </lineage>
</organism>
<proteinExistence type="predicted"/>
<evidence type="ECO:0000313" key="2">
    <source>
        <dbReference type="EMBL" id="TYG40308.1"/>
    </source>
</evidence>
<keyword evidence="3" id="KW-1185">Reference proteome</keyword>